<dbReference type="PROSITE" id="PS00211">
    <property type="entry name" value="ABC_TRANSPORTER_1"/>
    <property type="match status" value="1"/>
</dbReference>
<evidence type="ECO:0000313" key="7">
    <source>
        <dbReference type="Proteomes" id="UP001556692"/>
    </source>
</evidence>
<evidence type="ECO:0000313" key="6">
    <source>
        <dbReference type="EMBL" id="MEX0407023.1"/>
    </source>
</evidence>
<dbReference type="InterPro" id="IPR003439">
    <property type="entry name" value="ABC_transporter-like_ATP-bd"/>
</dbReference>
<keyword evidence="3" id="KW-0547">Nucleotide-binding</keyword>
<evidence type="ECO:0000256" key="2">
    <source>
        <dbReference type="ARBA" id="ARBA00022448"/>
    </source>
</evidence>
<protein>
    <submittedName>
        <fullName evidence="6">ABC transporter ATP-binding protein</fullName>
    </submittedName>
</protein>
<dbReference type="EMBL" id="JBDPGJ010000003">
    <property type="protein sequence ID" value="MEX0407023.1"/>
    <property type="molecule type" value="Genomic_DNA"/>
</dbReference>
<dbReference type="InterPro" id="IPR003593">
    <property type="entry name" value="AAA+_ATPase"/>
</dbReference>
<dbReference type="CDD" id="cd03293">
    <property type="entry name" value="ABC_NrtD_SsuB_transporters"/>
    <property type="match status" value="1"/>
</dbReference>
<sequence length="270" mass="29089">MAKSMINLERVGMVYETGSGSVEALRDITLSVADGEFVSLVGPSGCGKSTMLRVLAGLRPATSGSIVVDGQPVTRPISKVGMVFQAAVLLKWRTVLENVLLPAELAGLNPRRYRERARELLTLVGLEGFATKRPGELSGGMQQRVALCRALLLDPPLLLMDEPFGALDAMTRDDMNLELLRVWGEAGKGGRKTVLFVTHSIPEAVFLSDRVVVMSPRPGRIADVVTVDLPRPRTVESRATAEFGALSLKIYDTLTGRRTGAPGRPLQALS</sequence>
<proteinExistence type="inferred from homology"/>
<evidence type="ECO:0000259" key="5">
    <source>
        <dbReference type="PROSITE" id="PS50893"/>
    </source>
</evidence>
<evidence type="ECO:0000256" key="4">
    <source>
        <dbReference type="ARBA" id="ARBA00022840"/>
    </source>
</evidence>
<dbReference type="SMART" id="SM00382">
    <property type="entry name" value="AAA"/>
    <property type="match status" value="1"/>
</dbReference>
<feature type="domain" description="ABC transporter" evidence="5">
    <location>
        <begin position="6"/>
        <end position="241"/>
    </location>
</feature>
<keyword evidence="2" id="KW-0813">Transport</keyword>
<dbReference type="PANTHER" id="PTHR42788">
    <property type="entry name" value="TAURINE IMPORT ATP-BINDING PROTEIN-RELATED"/>
    <property type="match status" value="1"/>
</dbReference>
<dbReference type="GO" id="GO:0005524">
    <property type="term" value="F:ATP binding"/>
    <property type="evidence" value="ECO:0007669"/>
    <property type="project" value="UniProtKB-KW"/>
</dbReference>
<dbReference type="Gene3D" id="3.40.50.300">
    <property type="entry name" value="P-loop containing nucleotide triphosphate hydrolases"/>
    <property type="match status" value="1"/>
</dbReference>
<dbReference type="InterPro" id="IPR017871">
    <property type="entry name" value="ABC_transporter-like_CS"/>
</dbReference>
<comment type="caution">
    <text evidence="6">The sequence shown here is derived from an EMBL/GenBank/DDBJ whole genome shotgun (WGS) entry which is preliminary data.</text>
</comment>
<dbReference type="InterPro" id="IPR050166">
    <property type="entry name" value="ABC_transporter_ATP-bind"/>
</dbReference>
<evidence type="ECO:0000256" key="3">
    <source>
        <dbReference type="ARBA" id="ARBA00022741"/>
    </source>
</evidence>
<dbReference type="PROSITE" id="PS50893">
    <property type="entry name" value="ABC_TRANSPORTER_2"/>
    <property type="match status" value="1"/>
</dbReference>
<dbReference type="SUPFAM" id="SSF52540">
    <property type="entry name" value="P-loop containing nucleoside triphosphate hydrolases"/>
    <property type="match status" value="1"/>
</dbReference>
<name>A0ABV3SJS6_9HYPH</name>
<dbReference type="Proteomes" id="UP001556692">
    <property type="component" value="Unassembled WGS sequence"/>
</dbReference>
<gene>
    <name evidence="6" type="ORF">ABGN05_15265</name>
</gene>
<comment type="similarity">
    <text evidence="1">Belongs to the ABC transporter superfamily.</text>
</comment>
<accession>A0ABV3SJS6</accession>
<keyword evidence="7" id="KW-1185">Reference proteome</keyword>
<organism evidence="6 7">
    <name type="scientific">Aquibium pacificus</name>
    <dbReference type="NCBI Taxonomy" id="3153579"/>
    <lineage>
        <taxon>Bacteria</taxon>
        <taxon>Pseudomonadati</taxon>
        <taxon>Pseudomonadota</taxon>
        <taxon>Alphaproteobacteria</taxon>
        <taxon>Hyphomicrobiales</taxon>
        <taxon>Phyllobacteriaceae</taxon>
        <taxon>Aquibium</taxon>
    </lineage>
</organism>
<keyword evidence="4 6" id="KW-0067">ATP-binding</keyword>
<evidence type="ECO:0000256" key="1">
    <source>
        <dbReference type="ARBA" id="ARBA00005417"/>
    </source>
</evidence>
<dbReference type="Pfam" id="PF00005">
    <property type="entry name" value="ABC_tran"/>
    <property type="match status" value="1"/>
</dbReference>
<dbReference type="InterPro" id="IPR027417">
    <property type="entry name" value="P-loop_NTPase"/>
</dbReference>
<dbReference type="PANTHER" id="PTHR42788:SF13">
    <property type="entry name" value="ALIPHATIC SULFONATES IMPORT ATP-BINDING PROTEIN SSUB"/>
    <property type="match status" value="1"/>
</dbReference>
<reference evidence="6 7" key="1">
    <citation type="submission" date="2024-05" db="EMBL/GenBank/DDBJ databases">
        <authorList>
            <person name="Jiang F."/>
        </authorList>
    </citation>
    <scope>NUCLEOTIDE SEQUENCE [LARGE SCALE GENOMIC DNA]</scope>
    <source>
        <strain evidence="6 7">LZ166</strain>
    </source>
</reference>